<evidence type="ECO:0000256" key="2">
    <source>
        <dbReference type="ARBA" id="ARBA00022679"/>
    </source>
</evidence>
<accession>A0A2J6XAD2</accession>
<feature type="non-terminal residue" evidence="8">
    <location>
        <position position="319"/>
    </location>
</feature>
<dbReference type="SUPFAM" id="SSF52467">
    <property type="entry name" value="DHS-like NAD/FAD-binding domain"/>
    <property type="match status" value="1"/>
</dbReference>
<dbReference type="PANTHER" id="PTHR42916">
    <property type="entry name" value="2-SUCCINYL-5-ENOLPYRUVYL-6-HYDROXY-3-CYCLOHEXENE-1-CARBOXYLATE SYNTHASE"/>
    <property type="match status" value="1"/>
</dbReference>
<keyword evidence="3" id="KW-0479">Metal-binding</keyword>
<dbReference type="Proteomes" id="UP000243376">
    <property type="component" value="Unassembled WGS sequence"/>
</dbReference>
<dbReference type="NCBIfam" id="TIGR00173">
    <property type="entry name" value="menD"/>
    <property type="match status" value="1"/>
</dbReference>
<comment type="caution">
    <text evidence="8">The sequence shown here is derived from an EMBL/GenBank/DDBJ whole genome shotgun (WGS) entry which is preliminary data.</text>
</comment>
<keyword evidence="2" id="KW-0808">Transferase</keyword>
<dbReference type="InterPro" id="IPR012001">
    <property type="entry name" value="Thiamin_PyroP_enz_TPP-bd_dom"/>
</dbReference>
<sequence length="319" mass="34382">MDSPAHVTTLTRWVATIAQGLAAGGVRDVVVCPGSRSTPLALAVARSPHLRVWMHIDERSAGFFALGLARARSAPVAVLCTSGTAVANLLPAVVEANLARVPLLLLTADRPHELRDNGAPQTIDQVGIFSRNPRWSVDLPTPQDEALPYLRATMGRAIGVARSTPAGPVHLNLPFREPLVPDRALLARLLAEPVAPVSVMPSRRMVGGTEIATLATSLAEYRRGLIIAGPDCPPDLGPLLVRLAHRLRFPILADPLSGVRYGSHTDELVLGAYDAFLRDEHFAATYVPEVVLRFGAMPTSKPVLLYLQRHPQVRQIVID</sequence>
<feature type="domain" description="Thiamine pyrophosphate enzyme N-terminal TPP-binding" evidence="7">
    <location>
        <begin position="16"/>
        <end position="127"/>
    </location>
</feature>
<proteinExistence type="predicted"/>
<name>A0A2J6XAD2_9CHLR</name>
<evidence type="ECO:0000256" key="4">
    <source>
        <dbReference type="ARBA" id="ARBA00022842"/>
    </source>
</evidence>
<dbReference type="InterPro" id="IPR029061">
    <property type="entry name" value="THDP-binding"/>
</dbReference>
<dbReference type="CDD" id="cd07037">
    <property type="entry name" value="TPP_PYR_MenD"/>
    <property type="match status" value="1"/>
</dbReference>
<evidence type="ECO:0000256" key="6">
    <source>
        <dbReference type="ARBA" id="ARBA00023211"/>
    </source>
</evidence>
<keyword evidence="5" id="KW-0786">Thiamine pyrophosphate</keyword>
<dbReference type="GO" id="GO:0030976">
    <property type="term" value="F:thiamine pyrophosphate binding"/>
    <property type="evidence" value="ECO:0007669"/>
    <property type="project" value="InterPro"/>
</dbReference>
<dbReference type="Gene3D" id="3.40.50.1220">
    <property type="entry name" value="TPP-binding domain"/>
    <property type="match status" value="1"/>
</dbReference>
<dbReference type="PANTHER" id="PTHR42916:SF1">
    <property type="entry name" value="PROTEIN PHYLLO, CHLOROPLASTIC"/>
    <property type="match status" value="1"/>
</dbReference>
<evidence type="ECO:0000313" key="8">
    <source>
        <dbReference type="EMBL" id="PMP84559.1"/>
    </source>
</evidence>
<dbReference type="GO" id="GO:0009234">
    <property type="term" value="P:menaquinone biosynthetic process"/>
    <property type="evidence" value="ECO:0007669"/>
    <property type="project" value="UniProtKB-KW"/>
</dbReference>
<evidence type="ECO:0000256" key="3">
    <source>
        <dbReference type="ARBA" id="ARBA00022723"/>
    </source>
</evidence>
<keyword evidence="1" id="KW-0474">Menaquinone biosynthesis</keyword>
<keyword evidence="6" id="KW-0464">Manganese</keyword>
<dbReference type="GO" id="GO:0046872">
    <property type="term" value="F:metal ion binding"/>
    <property type="evidence" value="ECO:0007669"/>
    <property type="project" value="UniProtKB-KW"/>
</dbReference>
<dbReference type="Gene3D" id="3.40.50.970">
    <property type="match status" value="1"/>
</dbReference>
<dbReference type="Pfam" id="PF02776">
    <property type="entry name" value="TPP_enzyme_N"/>
    <property type="match status" value="1"/>
</dbReference>
<organism evidence="8 9">
    <name type="scientific">Chloroflexus aggregans</name>
    <dbReference type="NCBI Taxonomy" id="152260"/>
    <lineage>
        <taxon>Bacteria</taxon>
        <taxon>Bacillati</taxon>
        <taxon>Chloroflexota</taxon>
        <taxon>Chloroflexia</taxon>
        <taxon>Chloroflexales</taxon>
        <taxon>Chloroflexineae</taxon>
        <taxon>Chloroflexaceae</taxon>
        <taxon>Chloroflexus</taxon>
    </lineage>
</organism>
<protein>
    <submittedName>
        <fullName evidence="8">2-succinyl-5-enolpyruvyl-6-hydroxy-3-cyclohexene-1-carboxylic-acid synthase</fullName>
    </submittedName>
</protein>
<evidence type="ECO:0000256" key="1">
    <source>
        <dbReference type="ARBA" id="ARBA00022428"/>
    </source>
</evidence>
<evidence type="ECO:0000256" key="5">
    <source>
        <dbReference type="ARBA" id="ARBA00023052"/>
    </source>
</evidence>
<evidence type="ECO:0000313" key="9">
    <source>
        <dbReference type="Proteomes" id="UP000243376"/>
    </source>
</evidence>
<evidence type="ECO:0000259" key="7">
    <source>
        <dbReference type="Pfam" id="PF02776"/>
    </source>
</evidence>
<reference evidence="8 9" key="1">
    <citation type="submission" date="2018-01" db="EMBL/GenBank/DDBJ databases">
        <title>Metagenomic assembled genomes from two thermal pools in the Uzon Caldera, Kamchatka, Russia.</title>
        <authorList>
            <person name="Wilkins L."/>
            <person name="Ettinger C."/>
        </authorList>
    </citation>
    <scope>NUCLEOTIDE SEQUENCE [LARGE SCALE GENOMIC DNA]</scope>
    <source>
        <strain evidence="8">ZAV-02</strain>
    </source>
</reference>
<dbReference type="InterPro" id="IPR029035">
    <property type="entry name" value="DHS-like_NAD/FAD-binding_dom"/>
</dbReference>
<dbReference type="GO" id="GO:0070204">
    <property type="term" value="F:2-succinyl-5-enolpyruvyl-6-hydroxy-3-cyclohexene-1-carboxylic-acid synthase activity"/>
    <property type="evidence" value="ECO:0007669"/>
    <property type="project" value="InterPro"/>
</dbReference>
<dbReference type="SUPFAM" id="SSF52518">
    <property type="entry name" value="Thiamin diphosphate-binding fold (THDP-binding)"/>
    <property type="match status" value="1"/>
</dbReference>
<keyword evidence="4" id="KW-0460">Magnesium</keyword>
<dbReference type="EMBL" id="PNIQ01000230">
    <property type="protein sequence ID" value="PMP84559.1"/>
    <property type="molecule type" value="Genomic_DNA"/>
</dbReference>
<gene>
    <name evidence="8" type="primary">menD</name>
    <name evidence="8" type="ORF">C0184_03480</name>
</gene>
<dbReference type="AlphaFoldDB" id="A0A2J6XAD2"/>
<dbReference type="InterPro" id="IPR004433">
    <property type="entry name" value="MenaQ_synth_MenD"/>
</dbReference>